<evidence type="ECO:0000313" key="1">
    <source>
        <dbReference type="EMBL" id="MEY9815382.1"/>
    </source>
</evidence>
<comment type="caution">
    <text evidence="1">The sequence shown here is derived from an EMBL/GenBank/DDBJ whole genome shotgun (WGS) entry which is preliminary data.</text>
</comment>
<proteinExistence type="predicted"/>
<organism evidence="1 2">
    <name type="scientific">Streptomyces albogriseolus</name>
    <dbReference type="NCBI Taxonomy" id="1887"/>
    <lineage>
        <taxon>Bacteria</taxon>
        <taxon>Bacillati</taxon>
        <taxon>Actinomycetota</taxon>
        <taxon>Actinomycetes</taxon>
        <taxon>Kitasatosporales</taxon>
        <taxon>Streptomycetaceae</taxon>
        <taxon>Streptomyces</taxon>
        <taxon>Streptomyces albogriseolus group</taxon>
    </lineage>
</organism>
<accession>A0ACC6UV01</accession>
<protein>
    <submittedName>
        <fullName evidence="1">ABC-type branched-subunit amino acid transport system ATPase component/ABC-type branched-subunit amino acid transport system substrate-binding protein</fullName>
    </submittedName>
</protein>
<name>A0ACC6UV01_STRAO</name>
<reference evidence="1" key="1">
    <citation type="submission" date="2024-07" db="EMBL/GenBank/DDBJ databases">
        <title>Genome sequencing of plant associated microbes to promote plant fitness in Sorghum bicolor and Oryza sativa.</title>
        <authorList>
            <person name="Coleman-Derr D."/>
        </authorList>
    </citation>
    <scope>NUCLEOTIDE SEQUENCE</scope>
    <source>
        <strain evidence="1">SAI-173</strain>
    </source>
</reference>
<sequence>MRRPLFLSAAVALLATALTAGCSSPGSGTASGAEEVKVALITSTSGPLASYGEQYLRGFEAGLDHATDGTGAVDGVEITVLKDDDGGDPAKGVSLAKKRIGQGVPIIAGSVVSGVATQIAPVAAQNKTLYISGPAATDALTGVNRYTFRSGRQTYQDVLTAKNILGGSKGKKVVVLAQDNAFGQANAAAVTSVLGTGGTTVSEVLAPPAATDLTPVASKVKAARPDMVFVAWAGDTAQSMWSTLDQQGVLDAATVVTGLDSRASYPVFGKAREKVTLLAHYVPGAADTPEAEAMRTYFKAKKWEEDLFTPDGFNAAQMVVEAVRAGGAGGRHRRHGEGAGGLLVLRREGAEHRAGRRPRAAPAHVPGAVHRRGRAAGGADLPGRAGRPRRDEDRLSMTPVLQLDRLRWSVGGADIVDGVSLAVREGELLAVIGPNGAGKTSLFNLITGLTRPTGGAVLLDGHDITALPPHRRVRRGVGRTFQSSSVFATMTVAEHVDLAARSAGVRRVGAGDVTGVLERVRLAHRAGDPAAGLSHGDKRKLELAMLLAPTLGGGSAGARLMLLDEPMAGVASEETAELTDLIRSLHRDEGRTVLLVEHHMDVVLGLADRVAVMHHGRLLAAASPAEVMADATVQQAYLGDEL</sequence>
<dbReference type="EMBL" id="JBGCBD010000002">
    <property type="protein sequence ID" value="MEY9815382.1"/>
    <property type="molecule type" value="Genomic_DNA"/>
</dbReference>
<evidence type="ECO:0000313" key="2">
    <source>
        <dbReference type="Proteomes" id="UP001565447"/>
    </source>
</evidence>
<keyword evidence="2" id="KW-1185">Reference proteome</keyword>
<gene>
    <name evidence="1" type="ORF">RKD21_005639</name>
</gene>
<dbReference type="Proteomes" id="UP001565447">
    <property type="component" value="Unassembled WGS sequence"/>
</dbReference>